<comment type="caution">
    <text evidence="2">The sequence shown here is derived from an EMBL/GenBank/DDBJ whole genome shotgun (WGS) entry which is preliminary data.</text>
</comment>
<dbReference type="PANTHER" id="PTHR43236">
    <property type="entry name" value="ANTITOXIN HIGA1"/>
    <property type="match status" value="1"/>
</dbReference>
<name>A0ABW1AUN0_9RHOO</name>
<evidence type="ECO:0000259" key="1">
    <source>
        <dbReference type="Pfam" id="PF06114"/>
    </source>
</evidence>
<organism evidence="2 3">
    <name type="scientific">Thauera sinica</name>
    <dbReference type="NCBI Taxonomy" id="2665146"/>
    <lineage>
        <taxon>Bacteria</taxon>
        <taxon>Pseudomonadati</taxon>
        <taxon>Pseudomonadota</taxon>
        <taxon>Betaproteobacteria</taxon>
        <taxon>Rhodocyclales</taxon>
        <taxon>Zoogloeaceae</taxon>
        <taxon>Thauera</taxon>
    </lineage>
</organism>
<dbReference type="InterPro" id="IPR052345">
    <property type="entry name" value="Rad_response_metalloprotease"/>
</dbReference>
<reference evidence="3" key="1">
    <citation type="journal article" date="2019" name="Int. J. Syst. Evol. Microbiol.">
        <title>The Global Catalogue of Microorganisms (GCM) 10K type strain sequencing project: providing services to taxonomists for standard genome sequencing and annotation.</title>
        <authorList>
            <consortium name="The Broad Institute Genomics Platform"/>
            <consortium name="The Broad Institute Genome Sequencing Center for Infectious Disease"/>
            <person name="Wu L."/>
            <person name="Ma J."/>
        </authorList>
    </citation>
    <scope>NUCLEOTIDE SEQUENCE [LARGE SCALE GENOMIC DNA]</scope>
    <source>
        <strain evidence="3">SHR3</strain>
    </source>
</reference>
<feature type="domain" description="IrrE N-terminal-like" evidence="1">
    <location>
        <begin position="54"/>
        <end position="175"/>
    </location>
</feature>
<gene>
    <name evidence="2" type="ORF">ACFPTN_16520</name>
</gene>
<protein>
    <submittedName>
        <fullName evidence="2">ImmA/IrrE family metallo-endopeptidase</fullName>
    </submittedName>
</protein>
<dbReference type="Pfam" id="PF06114">
    <property type="entry name" value="Peptidase_M78"/>
    <property type="match status" value="1"/>
</dbReference>
<dbReference type="InterPro" id="IPR010359">
    <property type="entry name" value="IrrE_HExxH"/>
</dbReference>
<dbReference type="EMBL" id="JBHSOG010000068">
    <property type="protein sequence ID" value="MFC5770985.1"/>
    <property type="molecule type" value="Genomic_DNA"/>
</dbReference>
<dbReference type="Proteomes" id="UP001595974">
    <property type="component" value="Unassembled WGS sequence"/>
</dbReference>
<evidence type="ECO:0000313" key="2">
    <source>
        <dbReference type="EMBL" id="MFC5770985.1"/>
    </source>
</evidence>
<accession>A0ABW1AUN0</accession>
<sequence>MTDGGWTPQRAANRLVKVVEAVSVAHGIDRFPVDVPQLALECAHIFKWPDPITKVQAAAIKGFDGALFAGESRKEWLLLYNDAVTSPGRMRFTQAHELGHYILHRMQRESFQCSDADMLNWSQDERDIEAQADLFASYLLMPLDDYRKQVTTDVDMDILGACAERYGVSLTAAVLKWLQYTDEKAVLVMSNDGFINWAWSSEPAARAGAFFRTRGNVIPLPEGSLAANPEILHDRHGTKIPATVWFPHADPHIPLREMKIHAAQYDATLSLLWLPRSAEVWPPRERLEG</sequence>
<evidence type="ECO:0000313" key="3">
    <source>
        <dbReference type="Proteomes" id="UP001595974"/>
    </source>
</evidence>
<dbReference type="Gene3D" id="1.10.10.2910">
    <property type="match status" value="1"/>
</dbReference>
<proteinExistence type="predicted"/>
<dbReference type="RefSeq" id="WP_096453114.1">
    <property type="nucleotide sequence ID" value="NZ_JBHSOG010000068.1"/>
</dbReference>
<dbReference type="PANTHER" id="PTHR43236:SF2">
    <property type="entry name" value="BLL0069 PROTEIN"/>
    <property type="match status" value="1"/>
</dbReference>
<keyword evidence="3" id="KW-1185">Reference proteome</keyword>